<gene>
    <name evidence="1" type="ORF">ABID14_000511</name>
</gene>
<dbReference type="SFLD" id="SFLDS00003">
    <property type="entry name" value="Haloacid_Dehalogenase"/>
    <property type="match status" value="1"/>
</dbReference>
<dbReference type="InterPro" id="IPR036412">
    <property type="entry name" value="HAD-like_sf"/>
</dbReference>
<dbReference type="InterPro" id="IPR023214">
    <property type="entry name" value="HAD_sf"/>
</dbReference>
<sequence>MLAIFDVDGTILDSMDYCNNISERYLIQNNIEPELNLAEKMFSMSFLQGSQYVVDNYSLNKTVEKVKEEILIGLEDYYFNKVKLKDGALEIFEFFKENGVDMVIATSTDSYLIEGSFERLKIKKYFSKIYSPDVLNIPKSSTKFLDTILNEYKVWGRDAILFEDGLYSLKNANKLGINTIGVYDYTSRKIQQELKVNSDLYLETLKDYRGEFL</sequence>
<keyword evidence="2" id="KW-1185">Reference proteome</keyword>
<dbReference type="SUPFAM" id="SSF56784">
    <property type="entry name" value="HAD-like"/>
    <property type="match status" value="1"/>
</dbReference>
<name>A0ABV2J9E4_9FIRM</name>
<dbReference type="PANTHER" id="PTHR18901">
    <property type="entry name" value="2-DEOXYGLUCOSE-6-PHOSPHATE PHOSPHATASE 2"/>
    <property type="match status" value="1"/>
</dbReference>
<dbReference type="Gene3D" id="3.40.50.1000">
    <property type="entry name" value="HAD superfamily/HAD-like"/>
    <property type="match status" value="1"/>
</dbReference>
<accession>A0ABV2J9E4</accession>
<proteinExistence type="predicted"/>
<dbReference type="SFLD" id="SFLDG01129">
    <property type="entry name" value="C1.5:_HAD__Beta-PGM__Phosphata"/>
    <property type="match status" value="1"/>
</dbReference>
<dbReference type="InterPro" id="IPR041492">
    <property type="entry name" value="HAD_2"/>
</dbReference>
<evidence type="ECO:0000313" key="2">
    <source>
        <dbReference type="Proteomes" id="UP001549162"/>
    </source>
</evidence>
<protein>
    <submittedName>
        <fullName evidence="1">Beta-phosphoglucomutase-like phosphatase (HAD superfamily)</fullName>
    </submittedName>
</protein>
<dbReference type="InterPro" id="IPR023198">
    <property type="entry name" value="PGP-like_dom2"/>
</dbReference>
<dbReference type="CDD" id="cd01427">
    <property type="entry name" value="HAD_like"/>
    <property type="match status" value="1"/>
</dbReference>
<comment type="caution">
    <text evidence="1">The sequence shown here is derived from an EMBL/GenBank/DDBJ whole genome shotgun (WGS) entry which is preliminary data.</text>
</comment>
<evidence type="ECO:0000313" key="1">
    <source>
        <dbReference type="EMBL" id="MET3616886.1"/>
    </source>
</evidence>
<dbReference type="RefSeq" id="WP_354366892.1">
    <property type="nucleotide sequence ID" value="NZ_JBEPMA010000002.1"/>
</dbReference>
<dbReference type="PANTHER" id="PTHR18901:SF38">
    <property type="entry name" value="PSEUDOURIDINE-5'-PHOSPHATASE"/>
    <property type="match status" value="1"/>
</dbReference>
<organism evidence="1 2">
    <name type="scientific">Peptoniphilus olsenii</name>
    <dbReference type="NCBI Taxonomy" id="411570"/>
    <lineage>
        <taxon>Bacteria</taxon>
        <taxon>Bacillati</taxon>
        <taxon>Bacillota</taxon>
        <taxon>Tissierellia</taxon>
        <taxon>Tissierellales</taxon>
        <taxon>Peptoniphilaceae</taxon>
        <taxon>Peptoniphilus</taxon>
    </lineage>
</organism>
<reference evidence="1 2" key="1">
    <citation type="submission" date="2024-06" db="EMBL/GenBank/DDBJ databases">
        <title>Genomic Encyclopedia of Type Strains, Phase IV (KMG-IV): sequencing the most valuable type-strain genomes for metagenomic binning, comparative biology and taxonomic classification.</title>
        <authorList>
            <person name="Goeker M."/>
        </authorList>
    </citation>
    <scope>NUCLEOTIDE SEQUENCE [LARGE SCALE GENOMIC DNA]</scope>
    <source>
        <strain evidence="1 2">DSM 21460</strain>
    </source>
</reference>
<dbReference type="Pfam" id="PF13419">
    <property type="entry name" value="HAD_2"/>
    <property type="match status" value="1"/>
</dbReference>
<dbReference type="EMBL" id="JBEPMA010000002">
    <property type="protein sequence ID" value="MET3616886.1"/>
    <property type="molecule type" value="Genomic_DNA"/>
</dbReference>
<dbReference type="Proteomes" id="UP001549162">
    <property type="component" value="Unassembled WGS sequence"/>
</dbReference>
<dbReference type="Gene3D" id="1.10.150.240">
    <property type="entry name" value="Putative phosphatase, domain 2"/>
    <property type="match status" value="1"/>
</dbReference>